<dbReference type="EMBL" id="UINC01127665">
    <property type="protein sequence ID" value="SVD06932.1"/>
    <property type="molecule type" value="Genomic_DNA"/>
</dbReference>
<dbReference type="PANTHER" id="PTHR47053">
    <property type="entry name" value="MUREIN DD-ENDOPEPTIDASE MEPH-RELATED"/>
    <property type="match status" value="1"/>
</dbReference>
<proteinExistence type="inferred from homology"/>
<name>A0A382SBI3_9ZZZZ</name>
<evidence type="ECO:0000256" key="2">
    <source>
        <dbReference type="ARBA" id="ARBA00022670"/>
    </source>
</evidence>
<evidence type="ECO:0000256" key="4">
    <source>
        <dbReference type="ARBA" id="ARBA00022807"/>
    </source>
</evidence>
<comment type="similarity">
    <text evidence="1">Belongs to the peptidase C40 family.</text>
</comment>
<dbReference type="SUPFAM" id="SSF54001">
    <property type="entry name" value="Cysteine proteinases"/>
    <property type="match status" value="1"/>
</dbReference>
<evidence type="ECO:0000313" key="6">
    <source>
        <dbReference type="EMBL" id="SVD06932.1"/>
    </source>
</evidence>
<gene>
    <name evidence="6" type="ORF">METZ01_LOCUS359786</name>
</gene>
<evidence type="ECO:0000256" key="3">
    <source>
        <dbReference type="ARBA" id="ARBA00022801"/>
    </source>
</evidence>
<dbReference type="AlphaFoldDB" id="A0A382SBI3"/>
<dbReference type="GO" id="GO:0008234">
    <property type="term" value="F:cysteine-type peptidase activity"/>
    <property type="evidence" value="ECO:0007669"/>
    <property type="project" value="UniProtKB-KW"/>
</dbReference>
<sequence>MLYLLLLSSLLTACGSIRPAPRYTDSTDAGAVVRELELRRRATPNRLARVVDGYLGIPYKWGGTTRAGMDCSAFTRAIFRETYGVELPRTSKQMYGVGRAIPQGQDLKPGDLVFFKNTYSGPGVSHVGIYLGEGRFAHASSSKGGTITPL</sequence>
<keyword evidence="4" id="KW-0788">Thiol protease</keyword>
<evidence type="ECO:0000259" key="5">
    <source>
        <dbReference type="PROSITE" id="PS51935"/>
    </source>
</evidence>
<dbReference type="InterPro" id="IPR051202">
    <property type="entry name" value="Peptidase_C40"/>
</dbReference>
<dbReference type="InterPro" id="IPR000064">
    <property type="entry name" value="NLP_P60_dom"/>
</dbReference>
<reference evidence="6" key="1">
    <citation type="submission" date="2018-05" db="EMBL/GenBank/DDBJ databases">
        <authorList>
            <person name="Lanie J.A."/>
            <person name="Ng W.-L."/>
            <person name="Kazmierczak K.M."/>
            <person name="Andrzejewski T.M."/>
            <person name="Davidsen T.M."/>
            <person name="Wayne K.J."/>
            <person name="Tettelin H."/>
            <person name="Glass J.I."/>
            <person name="Rusch D."/>
            <person name="Podicherti R."/>
            <person name="Tsui H.-C.T."/>
            <person name="Winkler M.E."/>
        </authorList>
    </citation>
    <scope>NUCLEOTIDE SEQUENCE</scope>
</reference>
<keyword evidence="2" id="KW-0645">Protease</keyword>
<dbReference type="PANTHER" id="PTHR47053:SF1">
    <property type="entry name" value="MUREIN DD-ENDOPEPTIDASE MEPH-RELATED"/>
    <property type="match status" value="1"/>
</dbReference>
<dbReference type="Gene3D" id="3.90.1720.10">
    <property type="entry name" value="endopeptidase domain like (from Nostoc punctiforme)"/>
    <property type="match status" value="1"/>
</dbReference>
<keyword evidence="3" id="KW-0378">Hydrolase</keyword>
<dbReference type="GO" id="GO:0006508">
    <property type="term" value="P:proteolysis"/>
    <property type="evidence" value="ECO:0007669"/>
    <property type="project" value="UniProtKB-KW"/>
</dbReference>
<dbReference type="Pfam" id="PF00877">
    <property type="entry name" value="NLPC_P60"/>
    <property type="match status" value="1"/>
</dbReference>
<feature type="domain" description="NlpC/P60" evidence="5">
    <location>
        <begin position="41"/>
        <end position="150"/>
    </location>
</feature>
<feature type="non-terminal residue" evidence="6">
    <location>
        <position position="150"/>
    </location>
</feature>
<evidence type="ECO:0000256" key="1">
    <source>
        <dbReference type="ARBA" id="ARBA00007074"/>
    </source>
</evidence>
<dbReference type="PROSITE" id="PS51935">
    <property type="entry name" value="NLPC_P60"/>
    <property type="match status" value="1"/>
</dbReference>
<protein>
    <recommendedName>
        <fullName evidence="5">NlpC/P60 domain-containing protein</fullName>
    </recommendedName>
</protein>
<accession>A0A382SBI3</accession>
<dbReference type="InterPro" id="IPR038765">
    <property type="entry name" value="Papain-like_cys_pep_sf"/>
</dbReference>
<organism evidence="6">
    <name type="scientific">marine metagenome</name>
    <dbReference type="NCBI Taxonomy" id="408172"/>
    <lineage>
        <taxon>unclassified sequences</taxon>
        <taxon>metagenomes</taxon>
        <taxon>ecological metagenomes</taxon>
    </lineage>
</organism>